<sequence length="490" mass="57002">MISPYNRTFASSSKINTTLREPEVDTLQRQLDSLTIKLEHERRQSSYLDEQIRLAELDLKGKTDKDSAAKQNPGKSLQFKLQKLERKLCLELNQCNDTANENNELKLQIEEHRRDKMHYKRNLDSLKEDMIRYSIKAKVQNKETRKGSESVDRQREKIQMMRSRSVLLRNKYGNRVTQLQSVLREERASRFRFIKEIENSNIQKANLGIADTINGLLARWKRICKGKKKALDFYIKNIKVLENAFDQIREATGMARIEEIVTAFIKSEDQNYELCSYINKLNSEIDSLEEALKRSTQFMTSYQESKDSRDKKGNDYKSNLENRFARVKRKNSQKISQLFAVQNGTNAIGPVIWKIQVLCKSTSLDIRFPSSHNFNNEESLSEDHLVTALGEIEEYINYILLLQNQDQGELNTTLKTIPLDILNEKSFEKKPPAIDNIFLTTSDLYDEHTLDEFHHPLTTSDLQLKARTIYDASLTFDTSAKKTGFKFDNI</sequence>
<gene>
    <name evidence="4" type="ORF">BSTOLATCC_MIC5162</name>
</gene>
<dbReference type="EMBL" id="CAJZBQ010000005">
    <property type="protein sequence ID" value="CAG9311902.1"/>
    <property type="molecule type" value="Genomic_DNA"/>
</dbReference>
<keyword evidence="5" id="KW-1185">Reference proteome</keyword>
<dbReference type="Pfam" id="PF21773">
    <property type="entry name" value="ODAD1_CC"/>
    <property type="match status" value="1"/>
</dbReference>
<dbReference type="AlphaFoldDB" id="A0AAU9IF63"/>
<feature type="coiled-coil region" evidence="2">
    <location>
        <begin position="95"/>
        <end position="129"/>
    </location>
</feature>
<dbReference type="Proteomes" id="UP001162131">
    <property type="component" value="Unassembled WGS sequence"/>
</dbReference>
<dbReference type="PANTHER" id="PTHR21694">
    <property type="entry name" value="COILED-COIL DOMAIN-CONTAINING PROTEIN 63"/>
    <property type="match status" value="1"/>
</dbReference>
<comment type="caution">
    <text evidence="4">The sequence shown here is derived from an EMBL/GenBank/DDBJ whole genome shotgun (WGS) entry which is preliminary data.</text>
</comment>
<evidence type="ECO:0000256" key="1">
    <source>
        <dbReference type="ARBA" id="ARBA00023054"/>
    </source>
</evidence>
<organism evidence="4 5">
    <name type="scientific">Blepharisma stoltei</name>
    <dbReference type="NCBI Taxonomy" id="1481888"/>
    <lineage>
        <taxon>Eukaryota</taxon>
        <taxon>Sar</taxon>
        <taxon>Alveolata</taxon>
        <taxon>Ciliophora</taxon>
        <taxon>Postciliodesmatophora</taxon>
        <taxon>Heterotrichea</taxon>
        <taxon>Heterotrichida</taxon>
        <taxon>Blepharismidae</taxon>
        <taxon>Blepharisma</taxon>
    </lineage>
</organism>
<evidence type="ECO:0000259" key="3">
    <source>
        <dbReference type="Pfam" id="PF21773"/>
    </source>
</evidence>
<dbReference type="PANTHER" id="PTHR21694:SF18">
    <property type="entry name" value="COILED-COIL DOMAIN-CONTAINING PROTEIN 63"/>
    <property type="match status" value="1"/>
</dbReference>
<accession>A0AAU9IF63</accession>
<dbReference type="InterPro" id="IPR049258">
    <property type="entry name" value="ODAD1_CC"/>
</dbReference>
<name>A0AAU9IF63_9CILI</name>
<protein>
    <recommendedName>
        <fullName evidence="3">ODAD1 central coiled coil region domain-containing protein</fullName>
    </recommendedName>
</protein>
<feature type="domain" description="ODAD1 central coiled coil region" evidence="3">
    <location>
        <begin position="80"/>
        <end position="337"/>
    </location>
</feature>
<evidence type="ECO:0000256" key="2">
    <source>
        <dbReference type="SAM" id="Coils"/>
    </source>
</evidence>
<evidence type="ECO:0000313" key="4">
    <source>
        <dbReference type="EMBL" id="CAG9311902.1"/>
    </source>
</evidence>
<reference evidence="4" key="1">
    <citation type="submission" date="2021-09" db="EMBL/GenBank/DDBJ databases">
        <authorList>
            <consortium name="AG Swart"/>
            <person name="Singh M."/>
            <person name="Singh A."/>
            <person name="Seah K."/>
            <person name="Emmerich C."/>
        </authorList>
    </citation>
    <scope>NUCLEOTIDE SEQUENCE</scope>
    <source>
        <strain evidence="4">ATCC30299</strain>
    </source>
</reference>
<keyword evidence="1 2" id="KW-0175">Coiled coil</keyword>
<proteinExistence type="predicted"/>
<evidence type="ECO:0000313" key="5">
    <source>
        <dbReference type="Proteomes" id="UP001162131"/>
    </source>
</evidence>
<dbReference type="InterPro" id="IPR051876">
    <property type="entry name" value="ODA-DC/CCD"/>
</dbReference>